<keyword evidence="3" id="KW-1185">Reference proteome</keyword>
<dbReference type="GeneID" id="24140810"/>
<dbReference type="AlphaFoldDB" id="A0A067D294"/>
<dbReference type="VEuPathDB" id="FungiDB:SPRG_19432"/>
<name>A0A067D294_SAPPC</name>
<evidence type="ECO:0000313" key="3">
    <source>
        <dbReference type="Proteomes" id="UP000030745"/>
    </source>
</evidence>
<dbReference type="EMBL" id="KK583194">
    <property type="protein sequence ID" value="KDO32871.1"/>
    <property type="molecule type" value="Genomic_DNA"/>
</dbReference>
<proteinExistence type="predicted"/>
<feature type="region of interest" description="Disordered" evidence="1">
    <location>
        <begin position="1"/>
        <end position="55"/>
    </location>
</feature>
<accession>A0A067D294</accession>
<protein>
    <submittedName>
        <fullName evidence="2">Uncharacterized protein</fullName>
    </submittedName>
</protein>
<dbReference type="KEGG" id="spar:SPRG_19432"/>
<feature type="compositionally biased region" description="Basic and acidic residues" evidence="1">
    <location>
        <begin position="9"/>
        <end position="23"/>
    </location>
</feature>
<gene>
    <name evidence="2" type="ORF">SPRG_19432</name>
</gene>
<dbReference type="Proteomes" id="UP000030745">
    <property type="component" value="Unassembled WGS sequence"/>
</dbReference>
<reference evidence="2 3" key="1">
    <citation type="journal article" date="2013" name="PLoS Genet.">
        <title>Distinctive expansion of potential virulence genes in the genome of the oomycete fish pathogen Saprolegnia parasitica.</title>
        <authorList>
            <person name="Jiang R.H."/>
            <person name="de Bruijn I."/>
            <person name="Haas B.J."/>
            <person name="Belmonte R."/>
            <person name="Lobach L."/>
            <person name="Christie J."/>
            <person name="van den Ackerveken G."/>
            <person name="Bottin A."/>
            <person name="Bulone V."/>
            <person name="Diaz-Moreno S.M."/>
            <person name="Dumas B."/>
            <person name="Fan L."/>
            <person name="Gaulin E."/>
            <person name="Govers F."/>
            <person name="Grenville-Briggs L.J."/>
            <person name="Horner N.R."/>
            <person name="Levin J.Z."/>
            <person name="Mammella M."/>
            <person name="Meijer H.J."/>
            <person name="Morris P."/>
            <person name="Nusbaum C."/>
            <person name="Oome S."/>
            <person name="Phillips A.J."/>
            <person name="van Rooyen D."/>
            <person name="Rzeszutek E."/>
            <person name="Saraiva M."/>
            <person name="Secombes C.J."/>
            <person name="Seidl M.F."/>
            <person name="Snel B."/>
            <person name="Stassen J.H."/>
            <person name="Sykes S."/>
            <person name="Tripathy S."/>
            <person name="van den Berg H."/>
            <person name="Vega-Arreguin J.C."/>
            <person name="Wawra S."/>
            <person name="Young S.K."/>
            <person name="Zeng Q."/>
            <person name="Dieguez-Uribeondo J."/>
            <person name="Russ C."/>
            <person name="Tyler B.M."/>
            <person name="van West P."/>
        </authorList>
    </citation>
    <scope>NUCLEOTIDE SEQUENCE [LARGE SCALE GENOMIC DNA]</scope>
    <source>
        <strain evidence="2 3">CBS 223.65</strain>
    </source>
</reference>
<dbReference type="RefSeq" id="XP_012196665.1">
    <property type="nucleotide sequence ID" value="XM_012341275.1"/>
</dbReference>
<evidence type="ECO:0000313" key="2">
    <source>
        <dbReference type="EMBL" id="KDO32871.1"/>
    </source>
</evidence>
<evidence type="ECO:0000256" key="1">
    <source>
        <dbReference type="SAM" id="MobiDB-lite"/>
    </source>
</evidence>
<organism evidence="2 3">
    <name type="scientific">Saprolegnia parasitica (strain CBS 223.65)</name>
    <dbReference type="NCBI Taxonomy" id="695850"/>
    <lineage>
        <taxon>Eukaryota</taxon>
        <taxon>Sar</taxon>
        <taxon>Stramenopiles</taxon>
        <taxon>Oomycota</taxon>
        <taxon>Saprolegniomycetes</taxon>
        <taxon>Saprolegniales</taxon>
        <taxon>Saprolegniaceae</taxon>
        <taxon>Saprolegnia</taxon>
    </lineage>
</organism>
<sequence length="96" mass="10666">MHASRRRRAQQDEHHEDYDDDKCSGGLPTNERFAAMNQTRGNEDKRIDGPSTLSLSVPPPNALVVILGTRIDPKHTRLWTPLTVAPVTTISLSVHA</sequence>
<feature type="non-terminal residue" evidence="2">
    <location>
        <position position="96"/>
    </location>
</feature>